<protein>
    <recommendedName>
        <fullName evidence="1">G-patch domain-containing protein</fullName>
    </recommendedName>
</protein>
<dbReference type="PROSITE" id="PS50174">
    <property type="entry name" value="G_PATCH"/>
    <property type="match status" value="1"/>
</dbReference>
<evidence type="ECO:0000313" key="3">
    <source>
        <dbReference type="Proteomes" id="UP000233551"/>
    </source>
</evidence>
<proteinExistence type="predicted"/>
<name>A0A2I0LDW2_PUNGR</name>
<dbReference type="Pfam" id="PF01585">
    <property type="entry name" value="G-patch"/>
    <property type="match status" value="1"/>
</dbReference>
<sequence>MGITHSGQVYQGLEPVDKGKAPATEFSTVPKAVSFPTKKVTDQEAETFMKMNVDMSHIRASKTTVRAFDGSKRIVNGEIDLLIDVGKLITVNGEEDYVVYKEIAVPYISIGEDQNLPFHSFDTISVIRDYGEVDPSRTDRMIGKVLLKNNYVPGTGLGAHAQGILRPVEVEEYRNRRGLGFRPSYHEILQARRGKHLHRLATHYGKLFRGIPVPPLSQFFFRTTADHGRHLRHPNH</sequence>
<comment type="caution">
    <text evidence="2">The sequence shown here is derived from an EMBL/GenBank/DDBJ whole genome shotgun (WGS) entry which is preliminary data.</text>
</comment>
<organism evidence="2 3">
    <name type="scientific">Punica granatum</name>
    <name type="common">Pomegranate</name>
    <dbReference type="NCBI Taxonomy" id="22663"/>
    <lineage>
        <taxon>Eukaryota</taxon>
        <taxon>Viridiplantae</taxon>
        <taxon>Streptophyta</taxon>
        <taxon>Embryophyta</taxon>
        <taxon>Tracheophyta</taxon>
        <taxon>Spermatophyta</taxon>
        <taxon>Magnoliopsida</taxon>
        <taxon>eudicotyledons</taxon>
        <taxon>Gunneridae</taxon>
        <taxon>Pentapetalae</taxon>
        <taxon>rosids</taxon>
        <taxon>malvids</taxon>
        <taxon>Myrtales</taxon>
        <taxon>Lythraceae</taxon>
        <taxon>Punica</taxon>
    </lineage>
</organism>
<evidence type="ECO:0000313" key="2">
    <source>
        <dbReference type="EMBL" id="PKI78865.1"/>
    </source>
</evidence>
<gene>
    <name evidence="2" type="ORF">CRG98_000726</name>
</gene>
<dbReference type="AlphaFoldDB" id="A0A2I0LDW2"/>
<reference evidence="2 3" key="1">
    <citation type="submission" date="2017-11" db="EMBL/GenBank/DDBJ databases">
        <title>De-novo sequencing of pomegranate (Punica granatum L.) genome.</title>
        <authorList>
            <person name="Akparov Z."/>
            <person name="Amiraslanov A."/>
            <person name="Hajiyeva S."/>
            <person name="Abbasov M."/>
            <person name="Kaur K."/>
            <person name="Hamwieh A."/>
            <person name="Solovyev V."/>
            <person name="Salamov A."/>
            <person name="Braich B."/>
            <person name="Kosarev P."/>
            <person name="Mahmoud A."/>
            <person name="Hajiyev E."/>
            <person name="Babayeva S."/>
            <person name="Izzatullayeva V."/>
            <person name="Mammadov A."/>
            <person name="Mammadov A."/>
            <person name="Sharifova S."/>
            <person name="Ojaghi J."/>
            <person name="Eynullazada K."/>
            <person name="Bayramov B."/>
            <person name="Abdulazimova A."/>
            <person name="Shahmuradov I."/>
        </authorList>
    </citation>
    <scope>NUCLEOTIDE SEQUENCE [LARGE SCALE GENOMIC DNA]</scope>
    <source>
        <strain evidence="3">cv. AG2017</strain>
        <tissue evidence="2">Leaf</tissue>
    </source>
</reference>
<accession>A0A2I0LDW2</accession>
<dbReference type="Proteomes" id="UP000233551">
    <property type="component" value="Unassembled WGS sequence"/>
</dbReference>
<keyword evidence="3" id="KW-1185">Reference proteome</keyword>
<dbReference type="EMBL" id="PGOL01000032">
    <property type="protein sequence ID" value="PKI78865.1"/>
    <property type="molecule type" value="Genomic_DNA"/>
</dbReference>
<dbReference type="InterPro" id="IPR000467">
    <property type="entry name" value="G_patch_dom"/>
</dbReference>
<dbReference type="SMART" id="SM00443">
    <property type="entry name" value="G_patch"/>
    <property type="match status" value="1"/>
</dbReference>
<evidence type="ECO:0000259" key="1">
    <source>
        <dbReference type="PROSITE" id="PS50174"/>
    </source>
</evidence>
<feature type="domain" description="G-patch" evidence="1">
    <location>
        <begin position="138"/>
        <end position="184"/>
    </location>
</feature>
<dbReference type="GO" id="GO:0003676">
    <property type="term" value="F:nucleic acid binding"/>
    <property type="evidence" value="ECO:0007669"/>
    <property type="project" value="InterPro"/>
</dbReference>